<organism evidence="11 12">
    <name type="scientific">Limnobacter humi</name>
    <dbReference type="NCBI Taxonomy" id="1778671"/>
    <lineage>
        <taxon>Bacteria</taxon>
        <taxon>Pseudomonadati</taxon>
        <taxon>Pseudomonadota</taxon>
        <taxon>Betaproteobacteria</taxon>
        <taxon>Burkholderiales</taxon>
        <taxon>Burkholderiaceae</taxon>
        <taxon>Limnobacter</taxon>
    </lineage>
</organism>
<dbReference type="RefSeq" id="WP_256764927.1">
    <property type="nucleotide sequence ID" value="NZ_JANIGO010000004.1"/>
</dbReference>
<dbReference type="Gene3D" id="3.40.430.10">
    <property type="entry name" value="Dihydrofolate Reductase, subunit A"/>
    <property type="match status" value="1"/>
</dbReference>
<evidence type="ECO:0000256" key="2">
    <source>
        <dbReference type="ARBA" id="ARBA00009539"/>
    </source>
</evidence>
<name>A0ABT1WJB1_9BURK</name>
<evidence type="ECO:0000256" key="9">
    <source>
        <dbReference type="RuleBase" id="RU004474"/>
    </source>
</evidence>
<comment type="similarity">
    <text evidence="2 8 9">Belongs to the dihydrofolate reductase family.</text>
</comment>
<keyword evidence="12" id="KW-1185">Reference proteome</keyword>
<dbReference type="PRINTS" id="PR00070">
    <property type="entry name" value="DHFR"/>
</dbReference>
<dbReference type="CDD" id="cd00209">
    <property type="entry name" value="DHFR"/>
    <property type="match status" value="1"/>
</dbReference>
<keyword evidence="6 8" id="KW-0560">Oxidoreductase</keyword>
<gene>
    <name evidence="11" type="ORF">NQT62_11850</name>
</gene>
<feature type="domain" description="DHFR" evidence="10">
    <location>
        <begin position="2"/>
        <end position="185"/>
    </location>
</feature>
<dbReference type="Pfam" id="PF00186">
    <property type="entry name" value="DHFR_1"/>
    <property type="match status" value="2"/>
</dbReference>
<evidence type="ECO:0000256" key="7">
    <source>
        <dbReference type="ARBA" id="ARBA00025067"/>
    </source>
</evidence>
<proteinExistence type="inferred from homology"/>
<dbReference type="PIRSF" id="PIRSF000194">
    <property type="entry name" value="DHFR"/>
    <property type="match status" value="1"/>
</dbReference>
<evidence type="ECO:0000256" key="5">
    <source>
        <dbReference type="ARBA" id="ARBA00022857"/>
    </source>
</evidence>
<evidence type="ECO:0000256" key="8">
    <source>
        <dbReference type="PIRNR" id="PIRNR000194"/>
    </source>
</evidence>
<evidence type="ECO:0000313" key="12">
    <source>
        <dbReference type="Proteomes" id="UP001204142"/>
    </source>
</evidence>
<evidence type="ECO:0000259" key="10">
    <source>
        <dbReference type="PROSITE" id="PS51330"/>
    </source>
</evidence>
<evidence type="ECO:0000256" key="3">
    <source>
        <dbReference type="ARBA" id="ARBA00012856"/>
    </source>
</evidence>
<keyword evidence="4 8" id="KW-0554">One-carbon metabolism</keyword>
<dbReference type="PROSITE" id="PS51330">
    <property type="entry name" value="DHFR_2"/>
    <property type="match status" value="1"/>
</dbReference>
<evidence type="ECO:0000256" key="4">
    <source>
        <dbReference type="ARBA" id="ARBA00022563"/>
    </source>
</evidence>
<evidence type="ECO:0000256" key="1">
    <source>
        <dbReference type="ARBA" id="ARBA00004903"/>
    </source>
</evidence>
<keyword evidence="5 8" id="KW-0521">NADP</keyword>
<dbReference type="PANTHER" id="PTHR48069:SF3">
    <property type="entry name" value="DIHYDROFOLATE REDUCTASE"/>
    <property type="match status" value="1"/>
</dbReference>
<comment type="caution">
    <text evidence="11">The sequence shown here is derived from an EMBL/GenBank/DDBJ whole genome shotgun (WGS) entry which is preliminary data.</text>
</comment>
<reference evidence="11 12" key="1">
    <citation type="submission" date="2022-07" db="EMBL/GenBank/DDBJ databases">
        <authorList>
            <person name="Xamxidin M."/>
            <person name="Wu M."/>
        </authorList>
    </citation>
    <scope>NUCLEOTIDE SEQUENCE [LARGE SCALE GENOMIC DNA]</scope>
    <source>
        <strain evidence="11 12">NBRC 111650</strain>
    </source>
</reference>
<evidence type="ECO:0000313" key="11">
    <source>
        <dbReference type="EMBL" id="MCQ8897126.1"/>
    </source>
</evidence>
<dbReference type="InterPro" id="IPR001796">
    <property type="entry name" value="DHFR_dom"/>
</dbReference>
<accession>A0ABT1WJB1</accession>
<protein>
    <recommendedName>
        <fullName evidence="3 8">Dihydrofolate reductase</fullName>
        <ecNumber evidence="3 8">1.5.1.3</ecNumber>
    </recommendedName>
</protein>
<comment type="pathway">
    <text evidence="1 8">Cofactor biosynthesis; tetrahydrofolate biosynthesis; 5,6,7,8-tetrahydrofolate from 7,8-dihydrofolate: step 1/1.</text>
</comment>
<evidence type="ECO:0000256" key="6">
    <source>
        <dbReference type="ARBA" id="ARBA00023002"/>
    </source>
</evidence>
<sequence length="190" mass="20796">MKVSLIAAVARNGVIGIENRLPWHLPEDLAYFKQTTLGCPVLMGRKTYESINRPLPGRLNVVLTQQTDWAPAPAKDGSPRAVIHPPQALPAGGETAIAVASTLEQALAWLAPFDQVFLIGGSNLYAQAVEQGWVDTLLLTEIHADFAGDAQFPAWPKSRFHETHRIHNPPAGERPWGFDFVTYEKTAAPL</sequence>
<dbReference type="EC" id="1.5.1.3" evidence="3 8"/>
<comment type="function">
    <text evidence="7 8">Key enzyme in folate metabolism. Catalyzes an essential reaction for de novo glycine and purine synthesis, and for DNA precursor synthesis.</text>
</comment>
<dbReference type="EMBL" id="JANIGO010000004">
    <property type="protein sequence ID" value="MCQ8897126.1"/>
    <property type="molecule type" value="Genomic_DNA"/>
</dbReference>
<dbReference type="InterPro" id="IPR012259">
    <property type="entry name" value="DHFR"/>
</dbReference>
<dbReference type="SUPFAM" id="SSF53597">
    <property type="entry name" value="Dihydrofolate reductase-like"/>
    <property type="match status" value="1"/>
</dbReference>
<dbReference type="Proteomes" id="UP001204142">
    <property type="component" value="Unassembled WGS sequence"/>
</dbReference>
<comment type="catalytic activity">
    <reaction evidence="8">
        <text>(6S)-5,6,7,8-tetrahydrofolate + NADP(+) = 7,8-dihydrofolate + NADPH + H(+)</text>
        <dbReference type="Rhea" id="RHEA:15009"/>
        <dbReference type="ChEBI" id="CHEBI:15378"/>
        <dbReference type="ChEBI" id="CHEBI:57451"/>
        <dbReference type="ChEBI" id="CHEBI:57453"/>
        <dbReference type="ChEBI" id="CHEBI:57783"/>
        <dbReference type="ChEBI" id="CHEBI:58349"/>
        <dbReference type="EC" id="1.5.1.3"/>
    </reaction>
</comment>
<dbReference type="PANTHER" id="PTHR48069">
    <property type="entry name" value="DIHYDROFOLATE REDUCTASE"/>
    <property type="match status" value="1"/>
</dbReference>
<dbReference type="InterPro" id="IPR024072">
    <property type="entry name" value="DHFR-like_dom_sf"/>
</dbReference>
<dbReference type="InterPro" id="IPR017925">
    <property type="entry name" value="DHFR_CS"/>
</dbReference>
<dbReference type="PROSITE" id="PS00075">
    <property type="entry name" value="DHFR_1"/>
    <property type="match status" value="1"/>
</dbReference>